<protein>
    <recommendedName>
        <fullName evidence="3">RNA ligase domain-containing protein</fullName>
    </recommendedName>
</protein>
<dbReference type="STRING" id="2309.CF15_02700"/>
<evidence type="ECO:0000313" key="2">
    <source>
        <dbReference type="Proteomes" id="UP000053352"/>
    </source>
</evidence>
<sequence length="211" mass="23639">MARLHPVLRLQDYERLLRRRRLWVSGPVVLEEKLDGALLVAYEGRIYTGAGRRAPGWMVRALEETGADPWGAVGLLLYIELYGRCLTPGGYHRGDPECYRAALVDAARPPASAGVLWEAVLQARVLEPWERLAAAEEAGMESPRAVALYAERPPEPGEMLRWLDMFPGREGYVMKLYAVHGHRLPPEHGAKLRGVLEVKVRQANRGSRLQA</sequence>
<dbReference type="RefSeq" id="WP_058370419.1">
    <property type="nucleotide sequence ID" value="NZ_LNTB01000001.1"/>
</dbReference>
<organism evidence="1 2">
    <name type="scientific">Pyrodictium occultum</name>
    <dbReference type="NCBI Taxonomy" id="2309"/>
    <lineage>
        <taxon>Archaea</taxon>
        <taxon>Thermoproteota</taxon>
        <taxon>Thermoprotei</taxon>
        <taxon>Desulfurococcales</taxon>
        <taxon>Pyrodictiaceae</taxon>
        <taxon>Pyrodictium</taxon>
    </lineage>
</organism>
<evidence type="ECO:0008006" key="3">
    <source>
        <dbReference type="Google" id="ProtNLM"/>
    </source>
</evidence>
<proteinExistence type="predicted"/>
<dbReference type="EMBL" id="LNTB01000001">
    <property type="protein sequence ID" value="KSW11742.1"/>
    <property type="molecule type" value="Genomic_DNA"/>
</dbReference>
<comment type="caution">
    <text evidence="1">The sequence shown here is derived from an EMBL/GenBank/DDBJ whole genome shotgun (WGS) entry which is preliminary data.</text>
</comment>
<accession>A0A0V8RUI7</accession>
<dbReference type="AlphaFoldDB" id="A0A0V8RUI7"/>
<reference evidence="1 2" key="1">
    <citation type="submission" date="2015-11" db="EMBL/GenBank/DDBJ databases">
        <title>Genome sequence of Pyrodictium occultum PL-19, a marine hyperthermophilic archaeon isolated from Volcano, Italy.</title>
        <authorList>
            <person name="Utturkar S."/>
            <person name="Huber H."/>
            <person name="Leptihn S."/>
            <person name="Brown S."/>
            <person name="Stetter K.O."/>
            <person name="Podar M."/>
        </authorList>
    </citation>
    <scope>NUCLEOTIDE SEQUENCE [LARGE SCALE GENOMIC DNA]</scope>
    <source>
        <strain evidence="1 2">PL-19</strain>
    </source>
</reference>
<dbReference type="Proteomes" id="UP000053352">
    <property type="component" value="Unassembled WGS sequence"/>
</dbReference>
<gene>
    <name evidence="1" type="ORF">CF15_02700</name>
</gene>
<name>A0A0V8RUI7_PYROC</name>
<keyword evidence="2" id="KW-1185">Reference proteome</keyword>
<dbReference type="OrthoDB" id="15286at2157"/>
<evidence type="ECO:0000313" key="1">
    <source>
        <dbReference type="EMBL" id="KSW11742.1"/>
    </source>
</evidence>